<keyword evidence="2" id="KW-1185">Reference proteome</keyword>
<reference evidence="1 2" key="1">
    <citation type="journal article" date="2015" name="Genome Biol. Evol.">
        <title>Comparative Genomics of a Bacterivorous Green Alga Reveals Evolutionary Causalities and Consequences of Phago-Mixotrophic Mode of Nutrition.</title>
        <authorList>
            <person name="Burns J.A."/>
            <person name="Paasch A."/>
            <person name="Narechania A."/>
            <person name="Kim E."/>
        </authorList>
    </citation>
    <scope>NUCLEOTIDE SEQUENCE [LARGE SCALE GENOMIC DNA]</scope>
    <source>
        <strain evidence="1 2">PLY_AMNH</strain>
    </source>
</reference>
<accession>A0AAE0KRS1</accession>
<dbReference type="AlphaFoldDB" id="A0AAE0KRS1"/>
<dbReference type="PANTHER" id="PTHR46388:SF2">
    <property type="entry name" value="NHL REPEAT-CONTAINING PROTEIN 2"/>
    <property type="match status" value="1"/>
</dbReference>
<dbReference type="InterPro" id="IPR011042">
    <property type="entry name" value="6-blade_b-propeller_TolB-like"/>
</dbReference>
<dbReference type="EMBL" id="LGRX02019583">
    <property type="protein sequence ID" value="KAK3258362.1"/>
    <property type="molecule type" value="Genomic_DNA"/>
</dbReference>
<name>A0AAE0KRS1_9CHLO</name>
<organism evidence="1 2">
    <name type="scientific">Cymbomonas tetramitiformis</name>
    <dbReference type="NCBI Taxonomy" id="36881"/>
    <lineage>
        <taxon>Eukaryota</taxon>
        <taxon>Viridiplantae</taxon>
        <taxon>Chlorophyta</taxon>
        <taxon>Pyramimonadophyceae</taxon>
        <taxon>Pyramimonadales</taxon>
        <taxon>Pyramimonadaceae</taxon>
        <taxon>Cymbomonas</taxon>
    </lineage>
</organism>
<dbReference type="PANTHER" id="PTHR46388">
    <property type="entry name" value="NHL REPEAT-CONTAINING PROTEIN 2"/>
    <property type="match status" value="1"/>
</dbReference>
<sequence length="171" mass="18377">MSTPNASLLRSRLPYRSSTAHVHKAEHWSLPPSHDRVAKADIALKKCKESLERTNHTQILALNWKRGHVTTFAGGCLAGFEDGRQDVARLHSPSGIEISSNARFLFVADGKAHRVRAIELATGQVTTIAGSGSAGAAEGAHADGPSSVAQFKHPADVCLSEDDYYLYVTDS</sequence>
<protein>
    <submittedName>
        <fullName evidence="1">Uncharacterized protein</fullName>
    </submittedName>
</protein>
<gene>
    <name evidence="1" type="ORF">CYMTET_32590</name>
</gene>
<proteinExistence type="predicted"/>
<evidence type="ECO:0000313" key="1">
    <source>
        <dbReference type="EMBL" id="KAK3258362.1"/>
    </source>
</evidence>
<comment type="caution">
    <text evidence="1">The sequence shown here is derived from an EMBL/GenBank/DDBJ whole genome shotgun (WGS) entry which is preliminary data.</text>
</comment>
<evidence type="ECO:0000313" key="2">
    <source>
        <dbReference type="Proteomes" id="UP001190700"/>
    </source>
</evidence>
<dbReference type="Proteomes" id="UP001190700">
    <property type="component" value="Unassembled WGS sequence"/>
</dbReference>
<dbReference type="SUPFAM" id="SSF63829">
    <property type="entry name" value="Calcium-dependent phosphotriesterase"/>
    <property type="match status" value="1"/>
</dbReference>
<dbReference type="Gene3D" id="2.120.10.30">
    <property type="entry name" value="TolB, C-terminal domain"/>
    <property type="match status" value="1"/>
</dbReference>